<dbReference type="PROSITE" id="PS51186">
    <property type="entry name" value="GNAT"/>
    <property type="match status" value="1"/>
</dbReference>
<protein>
    <submittedName>
        <fullName evidence="2">GNAT family N-acetyltransferase</fullName>
    </submittedName>
</protein>
<organism evidence="2 3">
    <name type="scientific">Candidatus Scatousia excrementipullorum</name>
    <dbReference type="NCBI Taxonomy" id="2840936"/>
    <lineage>
        <taxon>Bacteria</taxon>
        <taxon>Candidatus Scatousia</taxon>
    </lineage>
</organism>
<evidence type="ECO:0000259" key="1">
    <source>
        <dbReference type="PROSITE" id="PS51186"/>
    </source>
</evidence>
<sequence length="194" mass="22855">MEMKLINAEVLNDRIYKDMKKQFPPEELKSFNAINDLLTGGKYKLDLLIINGHDAGYILYYKSDFLWIDYIAILPEYQSCGLGSKVLQLFFDKYKMLKGCYFEVEKENPQDKNTIRRVKFYKRNGCEVLDFKYYFPNDVKLLEMDLYYKNLSGVLPAKTRILEDIEEIFGCLHVQTQSCMEILELIKKENKCGS</sequence>
<dbReference type="InterPro" id="IPR000182">
    <property type="entry name" value="GNAT_dom"/>
</dbReference>
<dbReference type="Proteomes" id="UP000823632">
    <property type="component" value="Unassembled WGS sequence"/>
</dbReference>
<dbReference type="GO" id="GO:0016747">
    <property type="term" value="F:acyltransferase activity, transferring groups other than amino-acyl groups"/>
    <property type="evidence" value="ECO:0007669"/>
    <property type="project" value="InterPro"/>
</dbReference>
<proteinExistence type="predicted"/>
<name>A0A9D9DQ24_9BACT</name>
<reference evidence="2" key="2">
    <citation type="journal article" date="2021" name="PeerJ">
        <title>Extensive microbial diversity within the chicken gut microbiome revealed by metagenomics and culture.</title>
        <authorList>
            <person name="Gilroy R."/>
            <person name="Ravi A."/>
            <person name="Getino M."/>
            <person name="Pursley I."/>
            <person name="Horton D.L."/>
            <person name="Alikhan N.F."/>
            <person name="Baker D."/>
            <person name="Gharbi K."/>
            <person name="Hall N."/>
            <person name="Watson M."/>
            <person name="Adriaenssens E.M."/>
            <person name="Foster-Nyarko E."/>
            <person name="Jarju S."/>
            <person name="Secka A."/>
            <person name="Antonio M."/>
            <person name="Oren A."/>
            <person name="Chaudhuri R.R."/>
            <person name="La Ragione R."/>
            <person name="Hildebrand F."/>
            <person name="Pallen M.J."/>
        </authorList>
    </citation>
    <scope>NUCLEOTIDE SEQUENCE</scope>
    <source>
        <strain evidence="2">10192</strain>
    </source>
</reference>
<reference evidence="2" key="1">
    <citation type="submission" date="2020-10" db="EMBL/GenBank/DDBJ databases">
        <authorList>
            <person name="Gilroy R."/>
        </authorList>
    </citation>
    <scope>NUCLEOTIDE SEQUENCE</scope>
    <source>
        <strain evidence="2">10192</strain>
    </source>
</reference>
<comment type="caution">
    <text evidence="2">The sequence shown here is derived from an EMBL/GenBank/DDBJ whole genome shotgun (WGS) entry which is preliminary data.</text>
</comment>
<evidence type="ECO:0000313" key="3">
    <source>
        <dbReference type="Proteomes" id="UP000823632"/>
    </source>
</evidence>
<dbReference type="Gene3D" id="3.40.630.30">
    <property type="match status" value="1"/>
</dbReference>
<dbReference type="EMBL" id="JADIND010000173">
    <property type="protein sequence ID" value="MBO8431277.1"/>
    <property type="molecule type" value="Genomic_DNA"/>
</dbReference>
<dbReference type="InterPro" id="IPR016181">
    <property type="entry name" value="Acyl_CoA_acyltransferase"/>
</dbReference>
<dbReference type="CDD" id="cd04301">
    <property type="entry name" value="NAT_SF"/>
    <property type="match status" value="1"/>
</dbReference>
<feature type="domain" description="N-acetyltransferase" evidence="1">
    <location>
        <begin position="1"/>
        <end position="149"/>
    </location>
</feature>
<dbReference type="AlphaFoldDB" id="A0A9D9DQ24"/>
<accession>A0A9D9DQ24</accession>
<dbReference type="Pfam" id="PF00583">
    <property type="entry name" value="Acetyltransf_1"/>
    <property type="match status" value="1"/>
</dbReference>
<dbReference type="SUPFAM" id="SSF55729">
    <property type="entry name" value="Acyl-CoA N-acyltransferases (Nat)"/>
    <property type="match status" value="1"/>
</dbReference>
<evidence type="ECO:0000313" key="2">
    <source>
        <dbReference type="EMBL" id="MBO8431277.1"/>
    </source>
</evidence>
<gene>
    <name evidence="2" type="ORF">IAC76_07810</name>
</gene>